<dbReference type="InterPro" id="IPR037523">
    <property type="entry name" value="VOC_core"/>
</dbReference>
<dbReference type="PROSITE" id="PS51819">
    <property type="entry name" value="VOC"/>
    <property type="match status" value="1"/>
</dbReference>
<dbReference type="GO" id="GO:0004493">
    <property type="term" value="F:methylmalonyl-CoA epimerase activity"/>
    <property type="evidence" value="ECO:0007669"/>
    <property type="project" value="TreeGrafter"/>
</dbReference>
<protein>
    <submittedName>
        <fullName evidence="3">Lactoylglutathione lyase-like lyase</fullName>
    </submittedName>
</protein>
<evidence type="ECO:0000313" key="3">
    <source>
        <dbReference type="EMBL" id="AFK08186.1"/>
    </source>
</evidence>
<sequence>MKINKFFHVAVEVPDLDKALEFYIGLLGLKLVNREKLPEKKLEVAFVAGEGCEIELMCYEDSKERKFAPESQSHFQHLSFVVDDIEKAMDYLKSNGIELESPDPIPVFDGKVFYNTFKGPGGELLEIAEEKRPRLNH</sequence>
<dbReference type="PANTHER" id="PTHR43048:SF3">
    <property type="entry name" value="METHYLMALONYL-COA EPIMERASE, MITOCHONDRIAL"/>
    <property type="match status" value="1"/>
</dbReference>
<dbReference type="HOGENOM" id="CLU_046006_2_4_0"/>
<dbReference type="GO" id="GO:0046872">
    <property type="term" value="F:metal ion binding"/>
    <property type="evidence" value="ECO:0007669"/>
    <property type="project" value="UniProtKB-KW"/>
</dbReference>
<dbReference type="InterPro" id="IPR051785">
    <property type="entry name" value="MMCE/EMCE_epimerase"/>
</dbReference>
<name>I2F8D3_9BACT</name>
<organism evidence="3 4">
    <name type="scientific">Mesotoga prima MesG1.Ag.4.2</name>
    <dbReference type="NCBI Taxonomy" id="660470"/>
    <lineage>
        <taxon>Bacteria</taxon>
        <taxon>Thermotogati</taxon>
        <taxon>Thermotogota</taxon>
        <taxon>Thermotogae</taxon>
        <taxon>Kosmotogales</taxon>
        <taxon>Kosmotogaceae</taxon>
        <taxon>Mesotoga</taxon>
    </lineage>
</organism>
<evidence type="ECO:0000313" key="4">
    <source>
        <dbReference type="Proteomes" id="UP000002881"/>
    </source>
</evidence>
<keyword evidence="4" id="KW-1185">Reference proteome</keyword>
<dbReference type="GeneID" id="87108285"/>
<dbReference type="Gene3D" id="3.10.180.10">
    <property type="entry name" value="2,3-Dihydroxybiphenyl 1,2-Dioxygenase, domain 1"/>
    <property type="match status" value="1"/>
</dbReference>
<accession>I2F8D3</accession>
<evidence type="ECO:0000256" key="1">
    <source>
        <dbReference type="ARBA" id="ARBA00022723"/>
    </source>
</evidence>
<dbReference type="PROSITE" id="PS00934">
    <property type="entry name" value="GLYOXALASE_I_1"/>
    <property type="match status" value="1"/>
</dbReference>
<dbReference type="GO" id="GO:0004462">
    <property type="term" value="F:lactoylglutathione lyase activity"/>
    <property type="evidence" value="ECO:0007669"/>
    <property type="project" value="InterPro"/>
</dbReference>
<dbReference type="InterPro" id="IPR004360">
    <property type="entry name" value="Glyas_Fos-R_dOase_dom"/>
</dbReference>
<dbReference type="AlphaFoldDB" id="I2F8D3"/>
<dbReference type="KEGG" id="mpg:Theba_2586"/>
<proteinExistence type="predicted"/>
<gene>
    <name evidence="3" type="ORF">Theba_2586</name>
</gene>
<dbReference type="InterPro" id="IPR029068">
    <property type="entry name" value="Glyas_Bleomycin-R_OHBP_Dase"/>
</dbReference>
<dbReference type="SUPFAM" id="SSF54593">
    <property type="entry name" value="Glyoxalase/Bleomycin resistance protein/Dihydroxybiphenyl dioxygenase"/>
    <property type="match status" value="1"/>
</dbReference>
<dbReference type="GO" id="GO:0046491">
    <property type="term" value="P:L-methylmalonyl-CoA metabolic process"/>
    <property type="evidence" value="ECO:0007669"/>
    <property type="project" value="TreeGrafter"/>
</dbReference>
<dbReference type="EMBL" id="CP003532">
    <property type="protein sequence ID" value="AFK08186.1"/>
    <property type="molecule type" value="Genomic_DNA"/>
</dbReference>
<dbReference type="STRING" id="660470.Theba_2586"/>
<dbReference type="Pfam" id="PF00903">
    <property type="entry name" value="Glyoxalase"/>
    <property type="match status" value="1"/>
</dbReference>
<keyword evidence="1" id="KW-0479">Metal-binding</keyword>
<evidence type="ECO:0000259" key="2">
    <source>
        <dbReference type="PROSITE" id="PS51819"/>
    </source>
</evidence>
<feature type="domain" description="VOC" evidence="2">
    <location>
        <begin position="5"/>
        <end position="130"/>
    </location>
</feature>
<reference evidence="3 4" key="1">
    <citation type="journal article" date="2012" name="Genome Biol. Evol.">
        <title>Genome Sequence of the Mesophilic Thermotogales Bacterium Mesotoga prima MesG1.Ag.4.2 Reveals the Largest Thermotogales Genome To Date.</title>
        <authorList>
            <person name="Zhaxybayeva O."/>
            <person name="Swithers K.S."/>
            <person name="Foght J."/>
            <person name="Green A.G."/>
            <person name="Bruce D."/>
            <person name="Detter C."/>
            <person name="Han S."/>
            <person name="Teshima H."/>
            <person name="Han J."/>
            <person name="Woyke T."/>
            <person name="Pitluck S."/>
            <person name="Nolan M."/>
            <person name="Ivanova N."/>
            <person name="Pati A."/>
            <person name="Land M.L."/>
            <person name="Dlutek M."/>
            <person name="Doolittle W.F."/>
            <person name="Noll K.M."/>
            <person name="Nesbo C.L."/>
        </authorList>
    </citation>
    <scope>NUCLEOTIDE SEQUENCE [LARGE SCALE GENOMIC DNA]</scope>
    <source>
        <strain evidence="4">mesG1.Ag.4.2</strain>
    </source>
</reference>
<dbReference type="eggNOG" id="COG0346">
    <property type="taxonomic scope" value="Bacteria"/>
</dbReference>
<dbReference type="RefSeq" id="WP_014731902.1">
    <property type="nucleotide sequence ID" value="NC_017934.1"/>
</dbReference>
<keyword evidence="3" id="KW-0456">Lyase</keyword>
<dbReference type="Proteomes" id="UP000002881">
    <property type="component" value="Chromosome"/>
</dbReference>
<dbReference type="InterPro" id="IPR018146">
    <property type="entry name" value="Glyoxalase_1_CS"/>
</dbReference>
<dbReference type="PANTHER" id="PTHR43048">
    <property type="entry name" value="METHYLMALONYL-COA EPIMERASE"/>
    <property type="match status" value="1"/>
</dbReference>